<evidence type="ECO:0000256" key="1">
    <source>
        <dbReference type="SAM" id="MobiDB-lite"/>
    </source>
</evidence>
<sequence>MYASSPHSQKSTDIHRYTRRRRSVSVYTIGLQQSDSSELSHETGGDQDAGESEAGGGGLGSGGTGRGRRGRGIGAGSAGRGEGGGAGHDVDLELHAPGAVAGDTTDEVAHPRGGQGDGVVAGGVGDDGPGVGAVGGMP</sequence>
<dbReference type="AlphaFoldDB" id="A0A4U6VQJ2"/>
<feature type="compositionally biased region" description="Gly residues" evidence="1">
    <location>
        <begin position="113"/>
        <end position="138"/>
    </location>
</feature>
<organism evidence="2 3">
    <name type="scientific">Setaria viridis</name>
    <name type="common">Green bristlegrass</name>
    <name type="synonym">Setaria italica subsp. viridis</name>
    <dbReference type="NCBI Taxonomy" id="4556"/>
    <lineage>
        <taxon>Eukaryota</taxon>
        <taxon>Viridiplantae</taxon>
        <taxon>Streptophyta</taxon>
        <taxon>Embryophyta</taxon>
        <taxon>Tracheophyta</taxon>
        <taxon>Spermatophyta</taxon>
        <taxon>Magnoliopsida</taxon>
        <taxon>Liliopsida</taxon>
        <taxon>Poales</taxon>
        <taxon>Poaceae</taxon>
        <taxon>PACMAD clade</taxon>
        <taxon>Panicoideae</taxon>
        <taxon>Panicodae</taxon>
        <taxon>Paniceae</taxon>
        <taxon>Cenchrinae</taxon>
        <taxon>Setaria</taxon>
    </lineage>
</organism>
<protein>
    <submittedName>
        <fullName evidence="2">Uncharacterized protein</fullName>
    </submittedName>
</protein>
<dbReference type="EMBL" id="CM016553">
    <property type="protein sequence ID" value="TKW32048.1"/>
    <property type="molecule type" value="Genomic_DNA"/>
</dbReference>
<dbReference type="Proteomes" id="UP000298652">
    <property type="component" value="Chromosome 2"/>
</dbReference>
<feature type="compositionally biased region" description="Gly residues" evidence="1">
    <location>
        <begin position="72"/>
        <end position="87"/>
    </location>
</feature>
<gene>
    <name evidence="2" type="ORF">SEVIR_2G144901v2</name>
</gene>
<evidence type="ECO:0000313" key="2">
    <source>
        <dbReference type="EMBL" id="TKW32048.1"/>
    </source>
</evidence>
<name>A0A4U6VQJ2_SETVI</name>
<keyword evidence="3" id="KW-1185">Reference proteome</keyword>
<feature type="compositionally biased region" description="Gly residues" evidence="1">
    <location>
        <begin position="53"/>
        <end position="65"/>
    </location>
</feature>
<accession>A0A4U6VQJ2</accession>
<evidence type="ECO:0000313" key="3">
    <source>
        <dbReference type="Proteomes" id="UP000298652"/>
    </source>
</evidence>
<dbReference type="Gramene" id="TKW32048">
    <property type="protein sequence ID" value="TKW32048"/>
    <property type="gene ID" value="SEVIR_2G144901v2"/>
</dbReference>
<reference evidence="2" key="1">
    <citation type="submission" date="2019-03" db="EMBL/GenBank/DDBJ databases">
        <title>WGS assembly of Setaria viridis.</title>
        <authorList>
            <person name="Huang P."/>
            <person name="Jenkins J."/>
            <person name="Grimwood J."/>
            <person name="Barry K."/>
            <person name="Healey A."/>
            <person name="Mamidi S."/>
            <person name="Sreedasyam A."/>
            <person name="Shu S."/>
            <person name="Feldman M."/>
            <person name="Wu J."/>
            <person name="Yu Y."/>
            <person name="Chen C."/>
            <person name="Johnson J."/>
            <person name="Rokhsar D."/>
            <person name="Baxter I."/>
            <person name="Schmutz J."/>
            <person name="Brutnell T."/>
            <person name="Kellogg E."/>
        </authorList>
    </citation>
    <scope>NUCLEOTIDE SEQUENCE [LARGE SCALE GENOMIC DNA]</scope>
</reference>
<feature type="region of interest" description="Disordered" evidence="1">
    <location>
        <begin position="1"/>
        <end position="138"/>
    </location>
</feature>
<proteinExistence type="predicted"/>